<dbReference type="PANTHER" id="PTHR21666:SF290">
    <property type="entry name" value="PEPTIDASE M23 DOMAIN PROTEIN"/>
    <property type="match status" value="1"/>
</dbReference>
<dbReference type="Gene3D" id="2.130.10.10">
    <property type="entry name" value="YVTN repeat-like/Quinoprotein amine dehydrogenase"/>
    <property type="match status" value="1"/>
</dbReference>
<evidence type="ECO:0000256" key="1">
    <source>
        <dbReference type="PROSITE-ProRule" id="PRU00221"/>
    </source>
</evidence>
<dbReference type="Pfam" id="PF00400">
    <property type="entry name" value="WD40"/>
    <property type="match status" value="2"/>
</dbReference>
<gene>
    <name evidence="4" type="ORF">THAOC_09991</name>
</gene>
<dbReference type="InterPro" id="IPR011047">
    <property type="entry name" value="Quinoprotein_ADH-like_sf"/>
</dbReference>
<dbReference type="OrthoDB" id="41845at2759"/>
<dbReference type="InterPro" id="IPR015943">
    <property type="entry name" value="WD40/YVTN_repeat-like_dom_sf"/>
</dbReference>
<dbReference type="eggNOG" id="KOG4155">
    <property type="taxonomic scope" value="Eukaryota"/>
</dbReference>
<organism evidence="4 5">
    <name type="scientific">Thalassiosira oceanica</name>
    <name type="common">Marine diatom</name>
    <dbReference type="NCBI Taxonomy" id="159749"/>
    <lineage>
        <taxon>Eukaryota</taxon>
        <taxon>Sar</taxon>
        <taxon>Stramenopiles</taxon>
        <taxon>Ochrophyta</taxon>
        <taxon>Bacillariophyta</taxon>
        <taxon>Coscinodiscophyceae</taxon>
        <taxon>Thalassiosirophycidae</taxon>
        <taxon>Thalassiosirales</taxon>
        <taxon>Thalassiosiraceae</taxon>
        <taxon>Thalassiosira</taxon>
    </lineage>
</organism>
<keyword evidence="5" id="KW-1185">Reference proteome</keyword>
<dbReference type="InterPro" id="IPR011055">
    <property type="entry name" value="Dup_hybrid_motif"/>
</dbReference>
<dbReference type="SUPFAM" id="SSF51261">
    <property type="entry name" value="Duplicated hybrid motif"/>
    <property type="match status" value="1"/>
</dbReference>
<feature type="region of interest" description="Disordered" evidence="2">
    <location>
        <begin position="572"/>
        <end position="597"/>
    </location>
</feature>
<name>K0TE23_THAOC</name>
<reference evidence="4 5" key="1">
    <citation type="journal article" date="2012" name="Genome Biol.">
        <title>Genome and low-iron response of an oceanic diatom adapted to chronic iron limitation.</title>
        <authorList>
            <person name="Lommer M."/>
            <person name="Specht M."/>
            <person name="Roy A.S."/>
            <person name="Kraemer L."/>
            <person name="Andreson R."/>
            <person name="Gutowska M.A."/>
            <person name="Wolf J."/>
            <person name="Bergner S.V."/>
            <person name="Schilhabel M.B."/>
            <person name="Klostermeier U.C."/>
            <person name="Beiko R.G."/>
            <person name="Rosenstiel P."/>
            <person name="Hippler M."/>
            <person name="Laroche J."/>
        </authorList>
    </citation>
    <scope>NUCLEOTIDE SEQUENCE [LARGE SCALE GENOMIC DNA]</scope>
    <source>
        <strain evidence="4 5">CCMP1005</strain>
    </source>
</reference>
<dbReference type="InterPro" id="IPR001680">
    <property type="entry name" value="WD40_rpt"/>
</dbReference>
<feature type="domain" description="M23ase beta-sheet core" evidence="3">
    <location>
        <begin position="160"/>
        <end position="263"/>
    </location>
</feature>
<protein>
    <recommendedName>
        <fullName evidence="3">M23ase beta-sheet core domain-containing protein</fullName>
    </recommendedName>
</protein>
<dbReference type="SUPFAM" id="SSF50998">
    <property type="entry name" value="Quinoprotein alcohol dehydrogenase-like"/>
    <property type="match status" value="1"/>
</dbReference>
<dbReference type="PROSITE" id="PS50294">
    <property type="entry name" value="WD_REPEATS_REGION"/>
    <property type="match status" value="1"/>
</dbReference>
<dbReference type="InterPro" id="IPR016047">
    <property type="entry name" value="M23ase_b-sheet_dom"/>
</dbReference>
<dbReference type="SMART" id="SM00320">
    <property type="entry name" value="WD40"/>
    <property type="match status" value="4"/>
</dbReference>
<dbReference type="PROSITE" id="PS50082">
    <property type="entry name" value="WD_REPEATS_2"/>
    <property type="match status" value="1"/>
</dbReference>
<feature type="compositionally biased region" description="Low complexity" evidence="2">
    <location>
        <begin position="575"/>
        <end position="590"/>
    </location>
</feature>
<evidence type="ECO:0000313" key="5">
    <source>
        <dbReference type="Proteomes" id="UP000266841"/>
    </source>
</evidence>
<proteinExistence type="predicted"/>
<dbReference type="EMBL" id="AGNL01010823">
    <property type="protein sequence ID" value="EJK68802.1"/>
    <property type="molecule type" value="Genomic_DNA"/>
</dbReference>
<keyword evidence="1" id="KW-0853">WD repeat</keyword>
<evidence type="ECO:0000256" key="2">
    <source>
        <dbReference type="SAM" id="MobiDB-lite"/>
    </source>
</evidence>
<sequence length="815" mass="86359">MVPSRTLRPFGEYPNLLGVTPEVRAQFSPVVKLPLRAASASCRVTAADADASSSESGGRRMVDKYDYVVRDFTGSGPDGVGLVLDDGRRVPQLLPTRPQAVEFAKAQRAALLEGHGGGYDVGRYDEDRRGMYTSELFAASKEEGDEEEGGDEEGAGRRTVHVGIDIGAPVGTEVHAFEDGLIHSAGYNPAVGDYGYVVVVKHFLKGGPEYPSTVYALYGHLGASFMADNVPGRKVTKGQVIGQIGDCAENGGWTGSHVHFQLSMTEPASHDMPGTVSRSDREEALLIYPDPRYEHQPAQHGCVLSADPSDVAGHPPFGALAGIQSDSASGAYPADNLPMLLDQPRKDCAAVGVHALGEAALCGGQRRLVKIMSGYRTVHRIIQPPESGDTGDSPLRPPLWRVRFSPCRTMGNSSGSAGQQRVIAAGSSNYIQCYSIKDRTSKDVERRQTVARVRGAGRRQELRWRGRPGGERDNSGFSAWWEGLDLGEARPCPGRKGVTVADDLANLSLESDGINYVKPHSEFAVDAATGTTLVMRPPSLGNYYSKRESDVLVAVGCADGAVLLCKSGVQAARPGDSGKSGKSVVGDSSSTAGESISIRSGSEAGEVVATIGGGHAPVLSIAFHPSVPNAIAVGRKDGTVDIYSQSSSLEDAYYRSGELAFRRMHRLTHSSHPVRALSFSQNDGALLFAGDDQGHLYSYDASCNSKRGDMGGPVKLVACALSAHKGWVMNLCAFPDGSRVATCGSDRSCKVWDAGMGLACSTPVHSFESVHDGLVWDVDCSRGHNSGSLDGKTNDRQKLITCGNDGCLQVCSAGE</sequence>
<dbReference type="PANTHER" id="PTHR21666">
    <property type="entry name" value="PEPTIDASE-RELATED"/>
    <property type="match status" value="1"/>
</dbReference>
<evidence type="ECO:0000313" key="4">
    <source>
        <dbReference type="EMBL" id="EJK68802.1"/>
    </source>
</evidence>
<dbReference type="AlphaFoldDB" id="K0TE23"/>
<dbReference type="GO" id="GO:0004222">
    <property type="term" value="F:metalloendopeptidase activity"/>
    <property type="evidence" value="ECO:0007669"/>
    <property type="project" value="TreeGrafter"/>
</dbReference>
<dbReference type="Proteomes" id="UP000266841">
    <property type="component" value="Unassembled WGS sequence"/>
</dbReference>
<feature type="repeat" description="WD" evidence="1">
    <location>
        <begin position="721"/>
        <end position="753"/>
    </location>
</feature>
<dbReference type="Pfam" id="PF01551">
    <property type="entry name" value="Peptidase_M23"/>
    <property type="match status" value="1"/>
</dbReference>
<dbReference type="Gene3D" id="2.70.70.10">
    <property type="entry name" value="Glucose Permease (Domain IIA)"/>
    <property type="match status" value="1"/>
</dbReference>
<accession>K0TE23</accession>
<dbReference type="InterPro" id="IPR050570">
    <property type="entry name" value="Cell_wall_metabolism_enzyme"/>
</dbReference>
<dbReference type="CDD" id="cd12797">
    <property type="entry name" value="M23_peptidase"/>
    <property type="match status" value="1"/>
</dbReference>
<evidence type="ECO:0000259" key="3">
    <source>
        <dbReference type="Pfam" id="PF01551"/>
    </source>
</evidence>
<comment type="caution">
    <text evidence="4">The sequence shown here is derived from an EMBL/GenBank/DDBJ whole genome shotgun (WGS) entry which is preliminary data.</text>
</comment>